<dbReference type="EMBL" id="VIFK01000004">
    <property type="protein sequence ID" value="TQF00815.1"/>
    <property type="molecule type" value="Genomic_DNA"/>
</dbReference>
<evidence type="ECO:0000313" key="3">
    <source>
        <dbReference type="EMBL" id="TQF00815.1"/>
    </source>
</evidence>
<feature type="domain" description="Flagellar motor switch protein FliN-like C-terminal" evidence="2">
    <location>
        <begin position="25"/>
        <end position="97"/>
    </location>
</feature>
<dbReference type="Gene3D" id="2.30.330.10">
    <property type="entry name" value="SpoA-like"/>
    <property type="match status" value="1"/>
</dbReference>
<reference evidence="3 4" key="1">
    <citation type="submission" date="2019-06" db="EMBL/GenBank/DDBJ databases">
        <title>Metagenome assembled Genome of Spiribacter salinus SL48-SHIP from the microbial mat of Salt Lake 48 (Novosibirsk region, Russia).</title>
        <authorList>
            <person name="Shipova A."/>
            <person name="Rozanov A.S."/>
            <person name="Bryanskaya A.V."/>
            <person name="Peltek S.E."/>
        </authorList>
    </citation>
    <scope>NUCLEOTIDE SEQUENCE [LARGE SCALE GENOMIC DNA]</scope>
    <source>
        <strain evidence="3">SL48-SHIP-2</strain>
    </source>
</reference>
<dbReference type="GO" id="GO:0006935">
    <property type="term" value="P:chemotaxis"/>
    <property type="evidence" value="ECO:0007669"/>
    <property type="project" value="InterPro"/>
</dbReference>
<dbReference type="Proteomes" id="UP000315400">
    <property type="component" value="Unassembled WGS sequence"/>
</dbReference>
<dbReference type="Pfam" id="PF01052">
    <property type="entry name" value="FliMN_C"/>
    <property type="match status" value="1"/>
</dbReference>
<evidence type="ECO:0000256" key="1">
    <source>
        <dbReference type="ARBA" id="ARBA00009226"/>
    </source>
</evidence>
<keyword evidence="3" id="KW-0966">Cell projection</keyword>
<keyword evidence="3" id="KW-0282">Flagellum</keyword>
<dbReference type="SUPFAM" id="SSF101801">
    <property type="entry name" value="Surface presentation of antigens (SPOA)"/>
    <property type="match status" value="1"/>
</dbReference>
<dbReference type="PRINTS" id="PR00956">
    <property type="entry name" value="FLGMOTORFLIN"/>
</dbReference>
<organism evidence="3 4">
    <name type="scientific">Spiribacter salinus</name>
    <dbReference type="NCBI Taxonomy" id="1335746"/>
    <lineage>
        <taxon>Bacteria</taxon>
        <taxon>Pseudomonadati</taxon>
        <taxon>Pseudomonadota</taxon>
        <taxon>Gammaproteobacteria</taxon>
        <taxon>Chromatiales</taxon>
        <taxon>Ectothiorhodospiraceae</taxon>
        <taxon>Spiribacter</taxon>
    </lineage>
</organism>
<dbReference type="InterPro" id="IPR036429">
    <property type="entry name" value="SpoA-like_sf"/>
</dbReference>
<dbReference type="GO" id="GO:0009425">
    <property type="term" value="C:bacterial-type flagellum basal body"/>
    <property type="evidence" value="ECO:0007669"/>
    <property type="project" value="InterPro"/>
</dbReference>
<dbReference type="InterPro" id="IPR001543">
    <property type="entry name" value="FliN-like_C"/>
</dbReference>
<dbReference type="GO" id="GO:0003774">
    <property type="term" value="F:cytoskeletal motor activity"/>
    <property type="evidence" value="ECO:0007669"/>
    <property type="project" value="InterPro"/>
</dbReference>
<comment type="caution">
    <text evidence="3">The sequence shown here is derived from an EMBL/GenBank/DDBJ whole genome shotgun (WGS) entry which is preliminary data.</text>
</comment>
<sequence>MSDPQEQTRTTEVPARPADAAGLFSGVPIELTISVGKARPLIRDLLNLGEDAVLPLDTRVDDPVEIFVGERLVARGALEEMQGDQAGQLAVRITEIAETGSALG</sequence>
<evidence type="ECO:0000313" key="4">
    <source>
        <dbReference type="Proteomes" id="UP000315400"/>
    </source>
</evidence>
<dbReference type="InterPro" id="IPR001172">
    <property type="entry name" value="FliN_T3SS_HrcQb"/>
</dbReference>
<accession>A0A540VVL9</accession>
<evidence type="ECO:0000259" key="2">
    <source>
        <dbReference type="Pfam" id="PF01052"/>
    </source>
</evidence>
<dbReference type="AlphaFoldDB" id="A0A540VVL9"/>
<name>A0A540VVL9_9GAMM</name>
<comment type="similarity">
    <text evidence="1">Belongs to the FliN/MopA/SpaO family.</text>
</comment>
<protein>
    <submittedName>
        <fullName evidence="3">FliM/FliN family flagellar motor switch protein</fullName>
    </submittedName>
</protein>
<dbReference type="GO" id="GO:0071973">
    <property type="term" value="P:bacterial-type flagellum-dependent cell motility"/>
    <property type="evidence" value="ECO:0007669"/>
    <property type="project" value="InterPro"/>
</dbReference>
<gene>
    <name evidence="3" type="ORF">FKY71_01320</name>
</gene>
<proteinExistence type="inferred from homology"/>
<keyword evidence="3" id="KW-0969">Cilium</keyword>